<feature type="domain" description="CBS" evidence="3">
    <location>
        <begin position="18"/>
        <end position="78"/>
    </location>
</feature>
<keyword evidence="5" id="KW-1185">Reference proteome</keyword>
<dbReference type="EMBL" id="CAKJTJ010000002">
    <property type="protein sequence ID" value="CAG9619903.1"/>
    <property type="molecule type" value="Genomic_DNA"/>
</dbReference>
<dbReference type="NCBIfam" id="NF041630">
    <property type="entry name" value="CBS_CbpB"/>
    <property type="match status" value="1"/>
</dbReference>
<evidence type="ECO:0000256" key="1">
    <source>
        <dbReference type="ARBA" id="ARBA00023122"/>
    </source>
</evidence>
<dbReference type="InterPro" id="IPR046342">
    <property type="entry name" value="CBS_dom_sf"/>
</dbReference>
<dbReference type="InterPro" id="IPR048125">
    <property type="entry name" value="CBS_CbpB"/>
</dbReference>
<dbReference type="SUPFAM" id="SSF54631">
    <property type="entry name" value="CBS-domain pair"/>
    <property type="match status" value="1"/>
</dbReference>
<proteinExistence type="predicted"/>
<sequence length="153" mass="17301">MISLQSSKVLGATIKDLIIPAERVAHVQVKNNLEHALLVLTKTGYTAVPVLDAKYKLHGLISITHIMDSILGLERIEFERLEHMVVEEAMNKELASLSISDTVEKGLELLVDHPFVCVLNDENIFEGILTRRTILDRLHTHFINNNKEQDLEI</sequence>
<protein>
    <submittedName>
        <fullName evidence="4">CBS domain-containing protein YkuL</fullName>
    </submittedName>
</protein>
<organism evidence="4 5">
    <name type="scientific">Sutcliffiella rhizosphaerae</name>
    <dbReference type="NCBI Taxonomy" id="2880967"/>
    <lineage>
        <taxon>Bacteria</taxon>
        <taxon>Bacillati</taxon>
        <taxon>Bacillota</taxon>
        <taxon>Bacilli</taxon>
        <taxon>Bacillales</taxon>
        <taxon>Bacillaceae</taxon>
        <taxon>Sutcliffiella</taxon>
    </lineage>
</organism>
<dbReference type="InterPro" id="IPR051257">
    <property type="entry name" value="Diverse_CBS-Domain"/>
</dbReference>
<dbReference type="PANTHER" id="PTHR43080:SF30">
    <property type="entry name" value="CYCLIC DI-AMP RECEPTOR B"/>
    <property type="match status" value="1"/>
</dbReference>
<dbReference type="PROSITE" id="PS51371">
    <property type="entry name" value="CBS"/>
    <property type="match status" value="1"/>
</dbReference>
<accession>A0ABM8YJ11</accession>
<dbReference type="Gene3D" id="3.10.580.10">
    <property type="entry name" value="CBS-domain"/>
    <property type="match status" value="1"/>
</dbReference>
<dbReference type="CDD" id="cd04643">
    <property type="entry name" value="CBS_pair_bac"/>
    <property type="match status" value="1"/>
</dbReference>
<evidence type="ECO:0000259" key="3">
    <source>
        <dbReference type="PROSITE" id="PS51371"/>
    </source>
</evidence>
<evidence type="ECO:0000313" key="5">
    <source>
        <dbReference type="Proteomes" id="UP000789833"/>
    </source>
</evidence>
<dbReference type="InterPro" id="IPR000644">
    <property type="entry name" value="CBS_dom"/>
</dbReference>
<gene>
    <name evidence="4" type="primary">ykuL</name>
    <name evidence="4" type="ORF">BACCIP111883_00671</name>
</gene>
<keyword evidence="1 2" id="KW-0129">CBS domain</keyword>
<name>A0ABM8YJ11_9BACI</name>
<dbReference type="Pfam" id="PF00571">
    <property type="entry name" value="CBS"/>
    <property type="match status" value="2"/>
</dbReference>
<dbReference type="RefSeq" id="WP_230499828.1">
    <property type="nucleotide sequence ID" value="NZ_CAKJTJ010000002.1"/>
</dbReference>
<dbReference type="PANTHER" id="PTHR43080">
    <property type="entry name" value="CBS DOMAIN-CONTAINING PROTEIN CBSX3, MITOCHONDRIAL"/>
    <property type="match status" value="1"/>
</dbReference>
<comment type="caution">
    <text evidence="4">The sequence shown here is derived from an EMBL/GenBank/DDBJ whole genome shotgun (WGS) entry which is preliminary data.</text>
</comment>
<evidence type="ECO:0000313" key="4">
    <source>
        <dbReference type="EMBL" id="CAG9619903.1"/>
    </source>
</evidence>
<evidence type="ECO:0000256" key="2">
    <source>
        <dbReference type="PROSITE-ProRule" id="PRU00703"/>
    </source>
</evidence>
<reference evidence="4 5" key="1">
    <citation type="submission" date="2021-10" db="EMBL/GenBank/DDBJ databases">
        <authorList>
            <person name="Criscuolo A."/>
        </authorList>
    </citation>
    <scope>NUCLEOTIDE SEQUENCE [LARGE SCALE GENOMIC DNA]</scope>
    <source>
        <strain evidence="5">CIP 111883</strain>
    </source>
</reference>
<dbReference type="Proteomes" id="UP000789833">
    <property type="component" value="Unassembled WGS sequence"/>
</dbReference>